<evidence type="ECO:0000313" key="1">
    <source>
        <dbReference type="EMBL" id="GFO23332.1"/>
    </source>
</evidence>
<comment type="caution">
    <text evidence="1">The sequence shown here is derived from an EMBL/GenBank/DDBJ whole genome shotgun (WGS) entry which is preliminary data.</text>
</comment>
<proteinExistence type="predicted"/>
<keyword evidence="2" id="KW-1185">Reference proteome</keyword>
<reference evidence="1 2" key="1">
    <citation type="journal article" date="2021" name="Elife">
        <title>Chloroplast acquisition without the gene transfer in kleptoplastic sea slugs, Plakobranchus ocellatus.</title>
        <authorList>
            <person name="Maeda T."/>
            <person name="Takahashi S."/>
            <person name="Yoshida T."/>
            <person name="Shimamura S."/>
            <person name="Takaki Y."/>
            <person name="Nagai Y."/>
            <person name="Toyoda A."/>
            <person name="Suzuki Y."/>
            <person name="Arimoto A."/>
            <person name="Ishii H."/>
            <person name="Satoh N."/>
            <person name="Nishiyama T."/>
            <person name="Hasebe M."/>
            <person name="Maruyama T."/>
            <person name="Minagawa J."/>
            <person name="Obokata J."/>
            <person name="Shigenobu S."/>
        </authorList>
    </citation>
    <scope>NUCLEOTIDE SEQUENCE [LARGE SCALE GENOMIC DNA]</scope>
</reference>
<dbReference type="Proteomes" id="UP000735302">
    <property type="component" value="Unassembled WGS sequence"/>
</dbReference>
<dbReference type="EMBL" id="BLXT01005511">
    <property type="protein sequence ID" value="GFO23332.1"/>
    <property type="molecule type" value="Genomic_DNA"/>
</dbReference>
<accession>A0AAV4BW01</accession>
<name>A0AAV4BW01_9GAST</name>
<sequence>MSRLHPRDSLQLNVSGQSLTVTSHTILFLSELTHRIGGYERDAVDTESALRSLGILVSQIEPRRRCPDLTEGLKA</sequence>
<dbReference type="AlphaFoldDB" id="A0AAV4BW01"/>
<organism evidence="1 2">
    <name type="scientific">Plakobranchus ocellatus</name>
    <dbReference type="NCBI Taxonomy" id="259542"/>
    <lineage>
        <taxon>Eukaryota</taxon>
        <taxon>Metazoa</taxon>
        <taxon>Spiralia</taxon>
        <taxon>Lophotrochozoa</taxon>
        <taxon>Mollusca</taxon>
        <taxon>Gastropoda</taxon>
        <taxon>Heterobranchia</taxon>
        <taxon>Euthyneura</taxon>
        <taxon>Panpulmonata</taxon>
        <taxon>Sacoglossa</taxon>
        <taxon>Placobranchoidea</taxon>
        <taxon>Plakobranchidae</taxon>
        <taxon>Plakobranchus</taxon>
    </lineage>
</organism>
<gene>
    <name evidence="1" type="ORF">PoB_004983700</name>
</gene>
<evidence type="ECO:0000313" key="2">
    <source>
        <dbReference type="Proteomes" id="UP000735302"/>
    </source>
</evidence>
<protein>
    <submittedName>
        <fullName evidence="1">Uncharacterized protein</fullName>
    </submittedName>
</protein>